<dbReference type="GO" id="GO:0035591">
    <property type="term" value="F:signaling adaptor activity"/>
    <property type="evidence" value="ECO:0007669"/>
    <property type="project" value="TreeGrafter"/>
</dbReference>
<dbReference type="RefSeq" id="XP_042624202.1">
    <property type="nucleotide sequence ID" value="XM_042768268.1"/>
</dbReference>
<reference evidence="8" key="1">
    <citation type="submission" date="2025-08" db="UniProtKB">
        <authorList>
            <consortium name="RefSeq"/>
        </authorList>
    </citation>
    <scope>IDENTIFICATION</scope>
    <source>
        <tissue evidence="8">Muscle</tissue>
    </source>
</reference>
<dbReference type="PANTHER" id="PTHR10460:SF60">
    <property type="entry name" value="ABI GENE FAMILY MEMBER 3"/>
    <property type="match status" value="1"/>
</dbReference>
<dbReference type="GO" id="GO:0001764">
    <property type="term" value="P:neuron migration"/>
    <property type="evidence" value="ECO:0007669"/>
    <property type="project" value="TreeGrafter"/>
</dbReference>
<dbReference type="Pfam" id="PF07815">
    <property type="entry name" value="Abi_HHR"/>
    <property type="match status" value="1"/>
</dbReference>
<feature type="compositionally biased region" description="Low complexity" evidence="6">
    <location>
        <begin position="300"/>
        <end position="327"/>
    </location>
</feature>
<comment type="similarity">
    <text evidence="2">Belongs to the ABI family.</text>
</comment>
<feature type="compositionally biased region" description="Pro residues" evidence="6">
    <location>
        <begin position="349"/>
        <end position="361"/>
    </location>
</feature>
<feature type="region of interest" description="Disordered" evidence="6">
    <location>
        <begin position="300"/>
        <end position="477"/>
    </location>
</feature>
<evidence type="ECO:0000256" key="2">
    <source>
        <dbReference type="ARBA" id="ARBA00010020"/>
    </source>
</evidence>
<dbReference type="GO" id="GO:0030027">
    <property type="term" value="C:lamellipodium"/>
    <property type="evidence" value="ECO:0007669"/>
    <property type="project" value="TreeGrafter"/>
</dbReference>
<organism evidence="8">
    <name type="scientific">Cyprinus carpio</name>
    <name type="common">Common carp</name>
    <dbReference type="NCBI Taxonomy" id="7962"/>
    <lineage>
        <taxon>Eukaryota</taxon>
        <taxon>Metazoa</taxon>
        <taxon>Chordata</taxon>
        <taxon>Craniata</taxon>
        <taxon>Vertebrata</taxon>
        <taxon>Euteleostomi</taxon>
        <taxon>Actinopterygii</taxon>
        <taxon>Neopterygii</taxon>
        <taxon>Teleostei</taxon>
        <taxon>Ostariophysi</taxon>
        <taxon>Cypriniformes</taxon>
        <taxon>Cyprinidae</taxon>
        <taxon>Cyprininae</taxon>
        <taxon>Cyprinus</taxon>
    </lineage>
</organism>
<dbReference type="Proteomes" id="UP001155660">
    <property type="component" value="Chromosome A12"/>
</dbReference>
<dbReference type="GO" id="GO:0031209">
    <property type="term" value="C:SCAR complex"/>
    <property type="evidence" value="ECO:0007669"/>
    <property type="project" value="TreeGrafter"/>
</dbReference>
<gene>
    <name evidence="8" type="primary">LOC109099170</name>
</gene>
<evidence type="ECO:0000259" key="7">
    <source>
        <dbReference type="Pfam" id="PF07815"/>
    </source>
</evidence>
<sequence>MVSPPGTPGGVPEGHLDEESFVGRVPEILCLAFHVPLGIAPEVVSTACVRRHPLYQHVCACHLHCSRSVVHLSLVLPESVQRIRNQQLILQTCTMRDNNCKERIDKILQEAPAARKALLDNHSNLQKVADYCQNKNLNVQDSRSVIEESKALTTQALASVTYQINTLATSVLKLLDAQTVQLKQMEFSVNLLTLTVDMYKEKISREEIGVLTKQSKVPWTQKVVPPASGLEPFRAYRRVPISYTRLDKLGHGHWEGSKTVKPKTDNEESVSVQLGTQGPTTFNWSFLGIAVPPPSVPGCVGSSVSAPPDLSSSSPHPSLMSDSSPSLPAYPHLSMLPPPPLADDEMGDAPPPPPPPSPPPASSVYGGTWVPPPPPPPGQNTSLTSANPPPPPPPPPPLPGNMAIPPPPAPPPDNVPIPPPPPPIQGKTAVPPPPSSAYSGSSLPPPPQNASIVPPPPPPPPCTGGKFIPPPPPPPPF</sequence>
<feature type="domain" description="Abl-interactor homeo-domain homologous" evidence="7">
    <location>
        <begin position="194"/>
        <end position="258"/>
    </location>
</feature>
<dbReference type="GO" id="GO:0098858">
    <property type="term" value="C:actin-based cell projection"/>
    <property type="evidence" value="ECO:0007669"/>
    <property type="project" value="TreeGrafter"/>
</dbReference>
<keyword evidence="5" id="KW-0175">Coiled coil</keyword>
<dbReference type="GeneID" id="109099170"/>
<protein>
    <submittedName>
        <fullName evidence="8">ABI gene family member 3-like</fullName>
    </submittedName>
</protein>
<dbReference type="OrthoDB" id="2159336at2759"/>
<dbReference type="InterPro" id="IPR028457">
    <property type="entry name" value="ABI"/>
</dbReference>
<feature type="compositionally biased region" description="Pro residues" evidence="6">
    <location>
        <begin position="387"/>
        <end position="435"/>
    </location>
</feature>
<evidence type="ECO:0000256" key="6">
    <source>
        <dbReference type="SAM" id="MobiDB-lite"/>
    </source>
</evidence>
<evidence type="ECO:0000256" key="4">
    <source>
        <dbReference type="ARBA" id="ARBA00022553"/>
    </source>
</evidence>
<proteinExistence type="inferred from homology"/>
<dbReference type="AlphaFoldDB" id="A0A9R0B6Q8"/>
<keyword evidence="4" id="KW-0597">Phosphoprotein</keyword>
<feature type="compositionally biased region" description="Pro residues" evidence="6">
    <location>
        <begin position="443"/>
        <end position="477"/>
    </location>
</feature>
<evidence type="ECO:0000256" key="5">
    <source>
        <dbReference type="ARBA" id="ARBA00023054"/>
    </source>
</evidence>
<accession>A0A9R0B6Q8</accession>
<dbReference type="InterPro" id="IPR012849">
    <property type="entry name" value="Abl-interactor_HHR_dom"/>
</dbReference>
<keyword evidence="3" id="KW-0963">Cytoplasm</keyword>
<comment type="subcellular location">
    <subcellularLocation>
        <location evidence="1">Cytoplasm</location>
    </subcellularLocation>
</comment>
<name>A0A9R0B6Q8_CYPCA</name>
<dbReference type="KEGG" id="ccar:109099170"/>
<evidence type="ECO:0000313" key="8">
    <source>
        <dbReference type="RefSeq" id="XP_042624202.1"/>
    </source>
</evidence>
<dbReference type="PANTHER" id="PTHR10460">
    <property type="entry name" value="ABL INTERACTOR FAMILY MEMBER"/>
    <property type="match status" value="1"/>
</dbReference>
<evidence type="ECO:0000256" key="1">
    <source>
        <dbReference type="ARBA" id="ARBA00004496"/>
    </source>
</evidence>
<dbReference type="GO" id="GO:0017124">
    <property type="term" value="F:SH3 domain binding"/>
    <property type="evidence" value="ECO:0007669"/>
    <property type="project" value="TreeGrafter"/>
</dbReference>
<evidence type="ECO:0000256" key="3">
    <source>
        <dbReference type="ARBA" id="ARBA00022490"/>
    </source>
</evidence>